<dbReference type="Gene3D" id="3.40.50.300">
    <property type="entry name" value="P-loop containing nucleotide triphosphate hydrolases"/>
    <property type="match status" value="1"/>
</dbReference>
<dbReference type="InterPro" id="IPR027417">
    <property type="entry name" value="P-loop_NTPase"/>
</dbReference>
<dbReference type="RefSeq" id="WP_170111108.1">
    <property type="nucleotide sequence ID" value="NZ_PVUE01000015.1"/>
</dbReference>
<evidence type="ECO:0000313" key="6">
    <source>
        <dbReference type="EMBL" id="PRZ40592.1"/>
    </source>
</evidence>
<evidence type="ECO:0000256" key="5">
    <source>
        <dbReference type="SAM" id="MobiDB-lite"/>
    </source>
</evidence>
<comment type="caution">
    <text evidence="6">The sequence shown here is derived from an EMBL/GenBank/DDBJ whole genome shotgun (WGS) entry which is preliminary data.</text>
</comment>
<protein>
    <recommendedName>
        <fullName evidence="3 4">Dephospho-CoA kinase</fullName>
        <ecNumber evidence="3 4">2.7.1.24</ecNumber>
    </recommendedName>
    <alternativeName>
        <fullName evidence="3">Dephosphocoenzyme A kinase</fullName>
    </alternativeName>
</protein>
<feature type="binding site" evidence="3">
    <location>
        <begin position="11"/>
        <end position="16"/>
    </location>
    <ligand>
        <name>ATP</name>
        <dbReference type="ChEBI" id="CHEBI:30616"/>
    </ligand>
</feature>
<name>A0A2T0ZW65_9ACTN</name>
<feature type="compositionally biased region" description="Basic and acidic residues" evidence="5">
    <location>
        <begin position="284"/>
        <end position="300"/>
    </location>
</feature>
<evidence type="ECO:0000256" key="4">
    <source>
        <dbReference type="NCBIfam" id="TIGR00152"/>
    </source>
</evidence>
<keyword evidence="7" id="KW-1185">Reference proteome</keyword>
<comment type="similarity">
    <text evidence="3">Belongs to the CoaE family.</text>
</comment>
<dbReference type="EMBL" id="PVUE01000015">
    <property type="protein sequence ID" value="PRZ40592.1"/>
    <property type="molecule type" value="Genomic_DNA"/>
</dbReference>
<evidence type="ECO:0000256" key="3">
    <source>
        <dbReference type="HAMAP-Rule" id="MF_00376"/>
    </source>
</evidence>
<keyword evidence="3" id="KW-0963">Cytoplasm</keyword>
<evidence type="ECO:0000256" key="2">
    <source>
        <dbReference type="ARBA" id="ARBA00022840"/>
    </source>
</evidence>
<dbReference type="GO" id="GO:0005524">
    <property type="term" value="F:ATP binding"/>
    <property type="evidence" value="ECO:0007669"/>
    <property type="project" value="UniProtKB-UniRule"/>
</dbReference>
<dbReference type="Proteomes" id="UP000237752">
    <property type="component" value="Unassembled WGS sequence"/>
</dbReference>
<dbReference type="GO" id="GO:0004140">
    <property type="term" value="F:dephospho-CoA kinase activity"/>
    <property type="evidence" value="ECO:0007669"/>
    <property type="project" value="UniProtKB-UniRule"/>
</dbReference>
<dbReference type="HAMAP" id="MF_00376">
    <property type="entry name" value="Dephospho_CoA_kinase"/>
    <property type="match status" value="1"/>
</dbReference>
<dbReference type="GO" id="GO:0015937">
    <property type="term" value="P:coenzyme A biosynthetic process"/>
    <property type="evidence" value="ECO:0007669"/>
    <property type="project" value="UniProtKB-UniRule"/>
</dbReference>
<evidence type="ECO:0000256" key="1">
    <source>
        <dbReference type="ARBA" id="ARBA00022741"/>
    </source>
</evidence>
<keyword evidence="3" id="KW-0173">Coenzyme A biosynthesis</keyword>
<organism evidence="6 7">
    <name type="scientific">Antricoccus suffuscus</name>
    <dbReference type="NCBI Taxonomy" id="1629062"/>
    <lineage>
        <taxon>Bacteria</taxon>
        <taxon>Bacillati</taxon>
        <taxon>Actinomycetota</taxon>
        <taxon>Actinomycetes</taxon>
        <taxon>Geodermatophilales</taxon>
        <taxon>Antricoccaceae</taxon>
        <taxon>Antricoccus</taxon>
    </lineage>
</organism>
<feature type="region of interest" description="Disordered" evidence="5">
    <location>
        <begin position="270"/>
        <end position="300"/>
    </location>
</feature>
<dbReference type="Pfam" id="PF01121">
    <property type="entry name" value="CoaE"/>
    <property type="match status" value="1"/>
</dbReference>
<keyword evidence="3 6" id="KW-0418">Kinase</keyword>
<dbReference type="EC" id="2.7.1.24" evidence="3 4"/>
<dbReference type="NCBIfam" id="TIGR00152">
    <property type="entry name" value="dephospho-CoA kinase"/>
    <property type="match status" value="1"/>
</dbReference>
<dbReference type="CDD" id="cd02022">
    <property type="entry name" value="DPCK"/>
    <property type="match status" value="1"/>
</dbReference>
<proteinExistence type="inferred from homology"/>
<comment type="function">
    <text evidence="3">Catalyzes the phosphorylation of the 3'-hydroxyl group of dephosphocoenzyme A to form coenzyme A.</text>
</comment>
<dbReference type="PANTHER" id="PTHR10695:SF46">
    <property type="entry name" value="BIFUNCTIONAL COENZYME A SYNTHASE-RELATED"/>
    <property type="match status" value="1"/>
</dbReference>
<dbReference type="NCBIfam" id="NF002879">
    <property type="entry name" value="PRK03333.1"/>
    <property type="match status" value="1"/>
</dbReference>
<dbReference type="SUPFAM" id="SSF52540">
    <property type="entry name" value="P-loop containing nucleoside triphosphate hydrolases"/>
    <property type="match status" value="1"/>
</dbReference>
<dbReference type="PROSITE" id="PS51219">
    <property type="entry name" value="DPCK"/>
    <property type="match status" value="1"/>
</dbReference>
<dbReference type="GO" id="GO:0005737">
    <property type="term" value="C:cytoplasm"/>
    <property type="evidence" value="ECO:0007669"/>
    <property type="project" value="UniProtKB-SubCell"/>
</dbReference>
<dbReference type="UniPathway" id="UPA00241">
    <property type="reaction ID" value="UER00356"/>
</dbReference>
<reference evidence="6 7" key="1">
    <citation type="submission" date="2018-03" db="EMBL/GenBank/DDBJ databases">
        <title>Genomic Encyclopedia of Archaeal and Bacterial Type Strains, Phase II (KMG-II): from individual species to whole genera.</title>
        <authorList>
            <person name="Goeker M."/>
        </authorList>
    </citation>
    <scope>NUCLEOTIDE SEQUENCE [LARGE SCALE GENOMIC DNA]</scope>
    <source>
        <strain evidence="6 7">DSM 100065</strain>
    </source>
</reference>
<dbReference type="InterPro" id="IPR001977">
    <property type="entry name" value="Depp_CoAkinase"/>
</dbReference>
<evidence type="ECO:0000313" key="7">
    <source>
        <dbReference type="Proteomes" id="UP000237752"/>
    </source>
</evidence>
<comment type="pathway">
    <text evidence="3">Cofactor biosynthesis; coenzyme A biosynthesis; CoA from (R)-pantothenate: step 5/5.</text>
</comment>
<comment type="catalytic activity">
    <reaction evidence="3">
        <text>3'-dephospho-CoA + ATP = ADP + CoA + H(+)</text>
        <dbReference type="Rhea" id="RHEA:18245"/>
        <dbReference type="ChEBI" id="CHEBI:15378"/>
        <dbReference type="ChEBI" id="CHEBI:30616"/>
        <dbReference type="ChEBI" id="CHEBI:57287"/>
        <dbReference type="ChEBI" id="CHEBI:57328"/>
        <dbReference type="ChEBI" id="CHEBI:456216"/>
        <dbReference type="EC" id="2.7.1.24"/>
    </reaction>
</comment>
<accession>A0A2T0ZW65</accession>
<sequence length="300" mass="31737">MLDIGLTGGIGSGKSAASTAFRELGAVIIDADQIAREVVEPGSDGLEQIVRTFGADLLDPQGALDRPALAEIVFGDDEARAKLNAIVHPLVRQRSSALKQQAAPDAIVINDIPLLAEGSMAAAFHLVVVVHTPRDVRLKRLIESRGMVESDVRGRMASQASDADRSRIADALLDNSGTPQDLVAAATALWRDRLKPYADNLAAARPAAHASETVLDESARQRALARVTFAAAAVDDAATTTYLDETTIGVRPSDPGNKTSLVRRFGEAGWFTGDPDSTAPLRSSDPRVPLDLHIGDPSAR</sequence>
<gene>
    <name evidence="3" type="primary">coaE</name>
    <name evidence="6" type="ORF">CLV47_11515</name>
</gene>
<keyword evidence="2 3" id="KW-0067">ATP-binding</keyword>
<keyword evidence="1 3" id="KW-0547">Nucleotide-binding</keyword>
<dbReference type="PANTHER" id="PTHR10695">
    <property type="entry name" value="DEPHOSPHO-COA KINASE-RELATED"/>
    <property type="match status" value="1"/>
</dbReference>
<comment type="subcellular location">
    <subcellularLocation>
        <location evidence="3">Cytoplasm</location>
    </subcellularLocation>
</comment>
<dbReference type="AlphaFoldDB" id="A0A2T0ZW65"/>
<keyword evidence="3" id="KW-0808">Transferase</keyword>